<keyword evidence="2" id="KW-1185">Reference proteome</keyword>
<dbReference type="Pfam" id="PF19953">
    <property type="entry name" value="EACC1"/>
    <property type="match status" value="1"/>
</dbReference>
<dbReference type="RefSeq" id="WP_111505680.1">
    <property type="nucleotide sequence ID" value="NZ_QKYN01000117.1"/>
</dbReference>
<gene>
    <name evidence="1" type="ORF">DN069_28320</name>
</gene>
<sequence>MESVLAVESGGPDALIDLRAWLSHEEELRGRVQLVVPEAGPGQLGSLADTLVVAVGAGGALTTLARSLTVYLSRPRATVVKVTTVAPDGTRMEVSAEHIRKADVESVLQSALHARDAVD</sequence>
<reference evidence="1 2" key="1">
    <citation type="submission" date="2018-06" db="EMBL/GenBank/DDBJ databases">
        <title>Streptacidiphilus pinicola sp. nov., isolated from pine grove soil.</title>
        <authorList>
            <person name="Roh S.G."/>
            <person name="Park S."/>
            <person name="Kim M.-K."/>
            <person name="Yun B.-R."/>
            <person name="Park J."/>
            <person name="Kim M.J."/>
            <person name="Kim Y.S."/>
            <person name="Kim S.B."/>
        </authorList>
    </citation>
    <scope>NUCLEOTIDE SEQUENCE [LARGE SCALE GENOMIC DNA]</scope>
    <source>
        <strain evidence="1 2">MMS16-CNU450</strain>
    </source>
</reference>
<organism evidence="1 2">
    <name type="scientific">Streptacidiphilus pinicola</name>
    <dbReference type="NCBI Taxonomy" id="2219663"/>
    <lineage>
        <taxon>Bacteria</taxon>
        <taxon>Bacillati</taxon>
        <taxon>Actinomycetota</taxon>
        <taxon>Actinomycetes</taxon>
        <taxon>Kitasatosporales</taxon>
        <taxon>Streptomycetaceae</taxon>
        <taxon>Streptacidiphilus</taxon>
    </lineage>
</organism>
<evidence type="ECO:0000313" key="1">
    <source>
        <dbReference type="EMBL" id="RAG82339.1"/>
    </source>
</evidence>
<dbReference type="OrthoDB" id="4222871at2"/>
<dbReference type="AlphaFoldDB" id="A0A2X0K474"/>
<dbReference type="InterPro" id="IPR045428">
    <property type="entry name" value="EACC1"/>
</dbReference>
<evidence type="ECO:0000313" key="2">
    <source>
        <dbReference type="Proteomes" id="UP000248889"/>
    </source>
</evidence>
<dbReference type="Proteomes" id="UP000248889">
    <property type="component" value="Unassembled WGS sequence"/>
</dbReference>
<name>A0A2X0K474_9ACTN</name>
<comment type="caution">
    <text evidence="1">The sequence shown here is derived from an EMBL/GenBank/DDBJ whole genome shotgun (WGS) entry which is preliminary data.</text>
</comment>
<proteinExistence type="predicted"/>
<accession>A0A2X0K474</accession>
<dbReference type="EMBL" id="QKYN01000117">
    <property type="protein sequence ID" value="RAG82339.1"/>
    <property type="molecule type" value="Genomic_DNA"/>
</dbReference>
<protein>
    <submittedName>
        <fullName evidence="1">Uncharacterized protein</fullName>
    </submittedName>
</protein>